<dbReference type="EMBL" id="BLRY01000153">
    <property type="protein sequence ID" value="GFP28249.1"/>
    <property type="molecule type" value="Genomic_DNA"/>
</dbReference>
<dbReference type="Proteomes" id="UP000580051">
    <property type="component" value="Unassembled WGS sequence"/>
</dbReference>
<gene>
    <name evidence="2" type="ORF">HKBW3S06_00607</name>
    <name evidence="3" type="ORF">HKBW3S33_01665</name>
    <name evidence="4" type="ORF">HKBW3S43_00844</name>
</gene>
<evidence type="ECO:0000313" key="2">
    <source>
        <dbReference type="EMBL" id="GFP21381.1"/>
    </source>
</evidence>
<dbReference type="CDD" id="cd00158">
    <property type="entry name" value="RHOD"/>
    <property type="match status" value="1"/>
</dbReference>
<dbReference type="InterPro" id="IPR001763">
    <property type="entry name" value="Rhodanese-like_dom"/>
</dbReference>
<dbReference type="Gene3D" id="3.40.250.10">
    <property type="entry name" value="Rhodanese-like domain"/>
    <property type="match status" value="1"/>
</dbReference>
<dbReference type="PANTHER" id="PTHR43031:SF1">
    <property type="entry name" value="PYRIDINE NUCLEOTIDE-DISULPHIDE OXIDOREDUCTASE"/>
    <property type="match status" value="1"/>
</dbReference>
<dbReference type="SUPFAM" id="SSF52821">
    <property type="entry name" value="Rhodanese/Cell cycle control phosphatase"/>
    <property type="match status" value="1"/>
</dbReference>
<evidence type="ECO:0000313" key="6">
    <source>
        <dbReference type="Proteomes" id="UP000580051"/>
    </source>
</evidence>
<dbReference type="PROSITE" id="PS51257">
    <property type="entry name" value="PROKAR_LIPOPROTEIN"/>
    <property type="match status" value="1"/>
</dbReference>
<dbReference type="SMART" id="SM00450">
    <property type="entry name" value="RHOD"/>
    <property type="match status" value="1"/>
</dbReference>
<feature type="domain" description="Rhodanese" evidence="1">
    <location>
        <begin position="59"/>
        <end position="149"/>
    </location>
</feature>
<dbReference type="EMBL" id="BLSB01000046">
    <property type="protein sequence ID" value="GFP35052.1"/>
    <property type="molecule type" value="Genomic_DNA"/>
</dbReference>
<protein>
    <submittedName>
        <fullName evidence="2">Phage shock protein E</fullName>
    </submittedName>
</protein>
<dbReference type="RefSeq" id="WP_176226513.1">
    <property type="nucleotide sequence ID" value="NZ_BLRV01000041.1"/>
</dbReference>
<proteinExistence type="predicted"/>
<dbReference type="AlphaFoldDB" id="A0A6V8NQ31"/>
<reference evidence="5 6" key="1">
    <citation type="journal article" date="2020" name="Front. Microbiol.">
        <title>Single-cell genomics of novel Actinobacteria with the Wood-Ljungdahl pathway discovered in a serpentinizing system.</title>
        <authorList>
            <person name="Merino N."/>
            <person name="Kawai M."/>
            <person name="Boyd E.S."/>
            <person name="Colman D.R."/>
            <person name="McGlynn S.E."/>
            <person name="Nealson K.H."/>
            <person name="Kurokawa K."/>
            <person name="Hongoh Y."/>
        </authorList>
    </citation>
    <scope>NUCLEOTIDE SEQUENCE [LARGE SCALE GENOMIC DNA]</scope>
    <source>
        <strain evidence="2 6">S06</strain>
        <strain evidence="3 7">S33</strain>
        <strain evidence="4 5">S43</strain>
    </source>
</reference>
<evidence type="ECO:0000313" key="3">
    <source>
        <dbReference type="EMBL" id="GFP28249.1"/>
    </source>
</evidence>
<organism evidence="2 6">
    <name type="scientific">Candidatus Hakubella thermalkaliphila</name>
    <dbReference type="NCBI Taxonomy" id="2754717"/>
    <lineage>
        <taxon>Bacteria</taxon>
        <taxon>Bacillati</taxon>
        <taxon>Actinomycetota</taxon>
        <taxon>Actinomycetota incertae sedis</taxon>
        <taxon>Candidatus Hakubellales</taxon>
        <taxon>Candidatus Hakubellaceae</taxon>
        <taxon>Candidatus Hakubella</taxon>
    </lineage>
</organism>
<keyword evidence="7" id="KW-1185">Reference proteome</keyword>
<evidence type="ECO:0000313" key="5">
    <source>
        <dbReference type="Proteomes" id="UP000576480"/>
    </source>
</evidence>
<dbReference type="Proteomes" id="UP000576480">
    <property type="component" value="Unassembled WGS sequence"/>
</dbReference>
<accession>A0A6V8NQ31</accession>
<evidence type="ECO:0000313" key="7">
    <source>
        <dbReference type="Proteomes" id="UP000591948"/>
    </source>
</evidence>
<evidence type="ECO:0000313" key="4">
    <source>
        <dbReference type="EMBL" id="GFP35052.1"/>
    </source>
</evidence>
<comment type="caution">
    <text evidence="2">The sequence shown here is derived from an EMBL/GenBank/DDBJ whole genome shotgun (WGS) entry which is preliminary data.</text>
</comment>
<dbReference type="EMBL" id="BLRV01000041">
    <property type="protein sequence ID" value="GFP21381.1"/>
    <property type="molecule type" value="Genomic_DNA"/>
</dbReference>
<dbReference type="InterPro" id="IPR050229">
    <property type="entry name" value="GlpE_sulfurtransferase"/>
</dbReference>
<dbReference type="InterPro" id="IPR036873">
    <property type="entry name" value="Rhodanese-like_dom_sf"/>
</dbReference>
<name>A0A6V8NQ31_9ACTN</name>
<sequence>MVKVKNLRIVTLLLLIASFVLVSGCVQRQYDISRSETPAPLFKNIAPREAHALMQDNQDNPGFIIIDVRTPQEFGAGYIEGAVNIDYYSETFKDQLDRLDKNKAYLVYCRTGRRSGIALGMAKDLGFKEVYNLSGGIVEWEAEGLPIADSGN</sequence>
<evidence type="ECO:0000259" key="1">
    <source>
        <dbReference type="PROSITE" id="PS50206"/>
    </source>
</evidence>
<dbReference type="PANTHER" id="PTHR43031">
    <property type="entry name" value="FAD-DEPENDENT OXIDOREDUCTASE"/>
    <property type="match status" value="1"/>
</dbReference>
<dbReference type="Pfam" id="PF00581">
    <property type="entry name" value="Rhodanese"/>
    <property type="match status" value="1"/>
</dbReference>
<dbReference type="Proteomes" id="UP000591948">
    <property type="component" value="Unassembled WGS sequence"/>
</dbReference>
<dbReference type="PROSITE" id="PS50206">
    <property type="entry name" value="RHODANESE_3"/>
    <property type="match status" value="1"/>
</dbReference>